<gene>
    <name evidence="2" type="ORF">DW011_12460</name>
</gene>
<dbReference type="Proteomes" id="UP000283616">
    <property type="component" value="Unassembled WGS sequence"/>
</dbReference>
<accession>A0A139JZI1</accession>
<keyword evidence="1" id="KW-1133">Transmembrane helix</keyword>
<dbReference type="EMBL" id="QROV01000013">
    <property type="protein sequence ID" value="RHL58469.1"/>
    <property type="molecule type" value="Genomic_DNA"/>
</dbReference>
<reference evidence="2 3" key="1">
    <citation type="submission" date="2018-08" db="EMBL/GenBank/DDBJ databases">
        <title>A genome reference for cultivated species of the human gut microbiota.</title>
        <authorList>
            <person name="Zou Y."/>
            <person name="Xue W."/>
            <person name="Luo G."/>
        </authorList>
    </citation>
    <scope>NUCLEOTIDE SEQUENCE [LARGE SCALE GENOMIC DNA]</scope>
    <source>
        <strain evidence="2 3">AF37-12</strain>
    </source>
</reference>
<name>A0A139JZI1_BACT4</name>
<comment type="caution">
    <text evidence="2">The sequence shown here is derived from an EMBL/GenBank/DDBJ whole genome shotgun (WGS) entry which is preliminary data.</text>
</comment>
<organism evidence="2 3">
    <name type="scientific">Bacteroides thetaiotaomicron</name>
    <dbReference type="NCBI Taxonomy" id="818"/>
    <lineage>
        <taxon>Bacteria</taxon>
        <taxon>Pseudomonadati</taxon>
        <taxon>Bacteroidota</taxon>
        <taxon>Bacteroidia</taxon>
        <taxon>Bacteroidales</taxon>
        <taxon>Bacteroidaceae</taxon>
        <taxon>Bacteroides</taxon>
    </lineage>
</organism>
<proteinExistence type="predicted"/>
<dbReference type="AlphaFoldDB" id="A0A139JZI1"/>
<sequence>MVLKERKLPLKPSSSYLLYIAILSMSKGFYFYFISYPQQSTNIISSNKQLHHRTKRQNIIDKTNKTIVKQNFHKHIKNPKNKIYRIFIELLELKKFY</sequence>
<evidence type="ECO:0000313" key="2">
    <source>
        <dbReference type="EMBL" id="RHL58469.1"/>
    </source>
</evidence>
<keyword evidence="1" id="KW-0472">Membrane</keyword>
<evidence type="ECO:0000256" key="1">
    <source>
        <dbReference type="SAM" id="Phobius"/>
    </source>
</evidence>
<protein>
    <submittedName>
        <fullName evidence="2">Uncharacterized protein</fullName>
    </submittedName>
</protein>
<evidence type="ECO:0000313" key="3">
    <source>
        <dbReference type="Proteomes" id="UP000283616"/>
    </source>
</evidence>
<keyword evidence="1" id="KW-0812">Transmembrane</keyword>
<feature type="transmembrane region" description="Helical" evidence="1">
    <location>
        <begin position="16"/>
        <end position="34"/>
    </location>
</feature>